<dbReference type="InterPro" id="IPR036640">
    <property type="entry name" value="ABC1_TM_sf"/>
</dbReference>
<keyword evidence="4 9" id="KW-0812">Transmembrane</keyword>
<dbReference type="PROSITE" id="PS50929">
    <property type="entry name" value="ABC_TM1F"/>
    <property type="match status" value="1"/>
</dbReference>
<dbReference type="InterPro" id="IPR003593">
    <property type="entry name" value="AAA+_ATPase"/>
</dbReference>
<dbReference type="PANTHER" id="PTHR24221:SF653">
    <property type="entry name" value="TRANSPORT ATP-BINDING PROTEIN CYDC"/>
    <property type="match status" value="1"/>
</dbReference>
<dbReference type="GO" id="GO:0140359">
    <property type="term" value="F:ABC-type transporter activity"/>
    <property type="evidence" value="ECO:0007669"/>
    <property type="project" value="InterPro"/>
</dbReference>
<evidence type="ECO:0000256" key="1">
    <source>
        <dbReference type="ARBA" id="ARBA00004651"/>
    </source>
</evidence>
<dbReference type="Pfam" id="PF00664">
    <property type="entry name" value="ABC_membrane"/>
    <property type="match status" value="1"/>
</dbReference>
<feature type="transmembrane region" description="Helical" evidence="9">
    <location>
        <begin position="129"/>
        <end position="151"/>
    </location>
</feature>
<dbReference type="AlphaFoldDB" id="A0A317T477"/>
<feature type="transmembrane region" description="Helical" evidence="9">
    <location>
        <begin position="157"/>
        <end position="178"/>
    </location>
</feature>
<comment type="subcellular location">
    <subcellularLocation>
        <location evidence="1">Cell membrane</location>
        <topology evidence="1">Multi-pass membrane protein</topology>
    </subcellularLocation>
</comment>
<dbReference type="GO" id="GO:0005524">
    <property type="term" value="F:ATP binding"/>
    <property type="evidence" value="ECO:0007669"/>
    <property type="project" value="UniProtKB-KW"/>
</dbReference>
<dbReference type="InterPro" id="IPR003439">
    <property type="entry name" value="ABC_transporter-like_ATP-bd"/>
</dbReference>
<dbReference type="Gene3D" id="1.20.1560.10">
    <property type="entry name" value="ABC transporter type 1, transmembrane domain"/>
    <property type="match status" value="1"/>
</dbReference>
<feature type="transmembrane region" description="Helical" evidence="9">
    <location>
        <begin position="16"/>
        <end position="43"/>
    </location>
</feature>
<keyword evidence="3" id="KW-1003">Cell membrane</keyword>
<dbReference type="InterPro" id="IPR011527">
    <property type="entry name" value="ABC1_TM_dom"/>
</dbReference>
<keyword evidence="8 9" id="KW-0472">Membrane</keyword>
<sequence>MKELLRLLGIIRTYHWWMILAATLGFATIGSGIGLLMSSAYIIAKAALQLPFHELQLGIAGVRLFGLARGVLRYIERLVSHSTTFKILSGLRVWFYESLEPLAPARLLQYKSGDLLQRITKDIDSLENLYSRVIAPPLTAIMISALLWFLLGSFSPMFSITLLCFHAFAAVGIPLFTGHINRGTATKMAGIQAELQSMTIDFVQGLGDLMLFNRLDDHTEKLYRLKTDELKLQRKQALIQRLHEPLIGLLMNSAVLALLWTLTPQVSNGTIDGIYTAVIIIAVMASFEAFLPLPDATHHLETSATAGKRLFEIIDTKPAVPSPHHPERFPDVHSIKFENISFTYPQTFTPTLSSLSLQIEEGEKVAIIGPSGAGKSTITSLLLRFWEPSQGDICIGDRSIRNLDPETIRKNIGIVSQKTYLFSTSIRENLLLAKPDADDKELKNSLTFAGLSSFTTKLDQWVGQHGMKLSGGERQRMAIARMLLQDAPIIVLDEATANLDTVTEKSVIQSILGLCNKQPAKTLLVITHRLRDMAQFDKIVVLEKGCIVEQGAHHELLKKNGLYASMWSLQHRQTPPELLTDS</sequence>
<keyword evidence="7 9" id="KW-1133">Transmembrane helix</keyword>
<dbReference type="Pfam" id="PF00005">
    <property type="entry name" value="ABC_tran"/>
    <property type="match status" value="1"/>
</dbReference>
<evidence type="ECO:0000256" key="9">
    <source>
        <dbReference type="SAM" id="Phobius"/>
    </source>
</evidence>
<dbReference type="RefSeq" id="WP_110023942.1">
    <property type="nucleotide sequence ID" value="NZ_PDNZ01000007.1"/>
</dbReference>
<dbReference type="SUPFAM" id="SSF52540">
    <property type="entry name" value="P-loop containing nucleoside triphosphate hydrolases"/>
    <property type="match status" value="1"/>
</dbReference>
<feature type="transmembrane region" description="Helical" evidence="9">
    <location>
        <begin position="242"/>
        <end position="262"/>
    </location>
</feature>
<dbReference type="EMBL" id="PDNZ01000007">
    <property type="protein sequence ID" value="PWW81448.1"/>
    <property type="molecule type" value="Genomic_DNA"/>
</dbReference>
<dbReference type="InterPro" id="IPR017871">
    <property type="entry name" value="ABC_transporter-like_CS"/>
</dbReference>
<dbReference type="InterPro" id="IPR039421">
    <property type="entry name" value="Type_1_exporter"/>
</dbReference>
<dbReference type="SMART" id="SM00382">
    <property type="entry name" value="AAA"/>
    <property type="match status" value="1"/>
</dbReference>
<comment type="caution">
    <text evidence="12">The sequence shown here is derived from an EMBL/GenBank/DDBJ whole genome shotgun (WGS) entry which is preliminary data.</text>
</comment>
<dbReference type="InterPro" id="IPR027417">
    <property type="entry name" value="P-loop_NTPase"/>
</dbReference>
<dbReference type="NCBIfam" id="TIGR02868">
    <property type="entry name" value="CydC"/>
    <property type="match status" value="1"/>
</dbReference>
<dbReference type="GO" id="GO:0005886">
    <property type="term" value="C:plasma membrane"/>
    <property type="evidence" value="ECO:0007669"/>
    <property type="project" value="UniProtKB-SubCell"/>
</dbReference>
<feature type="transmembrane region" description="Helical" evidence="9">
    <location>
        <begin position="274"/>
        <end position="293"/>
    </location>
</feature>
<dbReference type="SUPFAM" id="SSF90123">
    <property type="entry name" value="ABC transporter transmembrane region"/>
    <property type="match status" value="1"/>
</dbReference>
<dbReference type="CDD" id="cd18585">
    <property type="entry name" value="ABC_6TM_CydC"/>
    <property type="match status" value="1"/>
</dbReference>
<proteinExistence type="predicted"/>
<dbReference type="GO" id="GO:0034775">
    <property type="term" value="P:glutathione transmembrane transport"/>
    <property type="evidence" value="ECO:0007669"/>
    <property type="project" value="InterPro"/>
</dbReference>
<dbReference type="Gene3D" id="3.40.50.300">
    <property type="entry name" value="P-loop containing nucleotide triphosphate hydrolases"/>
    <property type="match status" value="1"/>
</dbReference>
<evidence type="ECO:0000259" key="10">
    <source>
        <dbReference type="PROSITE" id="PS50893"/>
    </source>
</evidence>
<evidence type="ECO:0000259" key="11">
    <source>
        <dbReference type="PROSITE" id="PS50929"/>
    </source>
</evidence>
<dbReference type="PROSITE" id="PS00211">
    <property type="entry name" value="ABC_TRANSPORTER_1"/>
    <property type="match status" value="1"/>
</dbReference>
<evidence type="ECO:0000313" key="12">
    <source>
        <dbReference type="EMBL" id="PWW81448.1"/>
    </source>
</evidence>
<name>A0A317T477_9CHLB</name>
<feature type="domain" description="ABC transmembrane type-1" evidence="11">
    <location>
        <begin position="19"/>
        <end position="302"/>
    </location>
</feature>
<feature type="domain" description="ABC transporter" evidence="10">
    <location>
        <begin position="335"/>
        <end position="569"/>
    </location>
</feature>
<dbReference type="PROSITE" id="PS50893">
    <property type="entry name" value="ABC_TRANSPORTER_2"/>
    <property type="match status" value="1"/>
</dbReference>
<evidence type="ECO:0000256" key="2">
    <source>
        <dbReference type="ARBA" id="ARBA00022448"/>
    </source>
</evidence>
<protein>
    <submittedName>
        <fullName evidence="12">Thiol reductant ABC exporter subunit CydC</fullName>
    </submittedName>
</protein>
<dbReference type="FunFam" id="3.40.50.300:FF:000221">
    <property type="entry name" value="Multidrug ABC transporter ATP-binding protein"/>
    <property type="match status" value="1"/>
</dbReference>
<gene>
    <name evidence="12" type="primary">cydC</name>
    <name evidence="12" type="ORF">CR164_10470</name>
</gene>
<dbReference type="Proteomes" id="UP000246278">
    <property type="component" value="Unassembled WGS sequence"/>
</dbReference>
<organism evidence="12 13">
    <name type="scientific">Prosthecochloris marina</name>
    <dbReference type="NCBI Taxonomy" id="2017681"/>
    <lineage>
        <taxon>Bacteria</taxon>
        <taxon>Pseudomonadati</taxon>
        <taxon>Chlorobiota</taxon>
        <taxon>Chlorobiia</taxon>
        <taxon>Chlorobiales</taxon>
        <taxon>Chlorobiaceae</taxon>
        <taxon>Prosthecochloris</taxon>
    </lineage>
</organism>
<keyword evidence="2" id="KW-0813">Transport</keyword>
<dbReference type="PANTHER" id="PTHR24221">
    <property type="entry name" value="ATP-BINDING CASSETTE SUB-FAMILY B"/>
    <property type="match status" value="1"/>
</dbReference>
<dbReference type="OrthoDB" id="593815at2"/>
<accession>A0A317T477</accession>
<evidence type="ECO:0000256" key="3">
    <source>
        <dbReference type="ARBA" id="ARBA00022475"/>
    </source>
</evidence>
<evidence type="ECO:0000313" key="13">
    <source>
        <dbReference type="Proteomes" id="UP000246278"/>
    </source>
</evidence>
<dbReference type="InterPro" id="IPR014223">
    <property type="entry name" value="ABC_CydC/D"/>
</dbReference>
<evidence type="ECO:0000256" key="7">
    <source>
        <dbReference type="ARBA" id="ARBA00022989"/>
    </source>
</evidence>
<evidence type="ECO:0000256" key="6">
    <source>
        <dbReference type="ARBA" id="ARBA00022840"/>
    </source>
</evidence>
<keyword evidence="5" id="KW-0547">Nucleotide-binding</keyword>
<keyword evidence="6" id="KW-0067">ATP-binding</keyword>
<dbReference type="GO" id="GO:0016887">
    <property type="term" value="F:ATP hydrolysis activity"/>
    <property type="evidence" value="ECO:0007669"/>
    <property type="project" value="InterPro"/>
</dbReference>
<dbReference type="GO" id="GO:0045454">
    <property type="term" value="P:cell redox homeostasis"/>
    <property type="evidence" value="ECO:0007669"/>
    <property type="project" value="InterPro"/>
</dbReference>
<evidence type="ECO:0000256" key="4">
    <source>
        <dbReference type="ARBA" id="ARBA00022692"/>
    </source>
</evidence>
<dbReference type="GO" id="GO:0034040">
    <property type="term" value="F:ATPase-coupled lipid transmembrane transporter activity"/>
    <property type="evidence" value="ECO:0007669"/>
    <property type="project" value="TreeGrafter"/>
</dbReference>
<keyword evidence="13" id="KW-1185">Reference proteome</keyword>
<evidence type="ECO:0000256" key="8">
    <source>
        <dbReference type="ARBA" id="ARBA00023136"/>
    </source>
</evidence>
<reference evidence="13" key="1">
    <citation type="submission" date="2017-10" db="EMBL/GenBank/DDBJ databases">
        <authorList>
            <person name="Gaisin V.A."/>
            <person name="Rysina M.S."/>
            <person name="Grouzdev D.S."/>
        </authorList>
    </citation>
    <scope>NUCLEOTIDE SEQUENCE [LARGE SCALE GENOMIC DNA]</scope>
    <source>
        <strain evidence="13">V1</strain>
    </source>
</reference>
<evidence type="ECO:0000256" key="5">
    <source>
        <dbReference type="ARBA" id="ARBA00022741"/>
    </source>
</evidence>